<comment type="similarity">
    <text evidence="5">Belongs to the XseA family.</text>
</comment>
<accession>A0A1H7XW94</accession>
<dbReference type="Pfam" id="PF13742">
    <property type="entry name" value="tRNA_anti_2"/>
    <property type="match status" value="1"/>
</dbReference>
<dbReference type="GO" id="GO:0009318">
    <property type="term" value="C:exodeoxyribonuclease VII complex"/>
    <property type="evidence" value="ECO:0007669"/>
    <property type="project" value="UniProtKB-UniRule"/>
</dbReference>
<dbReference type="InterPro" id="IPR025824">
    <property type="entry name" value="OB-fold_nuc-bd_dom"/>
</dbReference>
<comment type="subcellular location">
    <subcellularLocation>
        <location evidence="5">Cytoplasm</location>
    </subcellularLocation>
</comment>
<evidence type="ECO:0000256" key="2">
    <source>
        <dbReference type="ARBA" id="ARBA00022722"/>
    </source>
</evidence>
<dbReference type="PANTHER" id="PTHR30008:SF0">
    <property type="entry name" value="EXODEOXYRIBONUCLEASE 7 LARGE SUBUNIT"/>
    <property type="match status" value="1"/>
</dbReference>
<evidence type="ECO:0000259" key="7">
    <source>
        <dbReference type="Pfam" id="PF13742"/>
    </source>
</evidence>
<dbReference type="OrthoDB" id="9802795at2"/>
<dbReference type="NCBIfam" id="TIGR00237">
    <property type="entry name" value="xseA"/>
    <property type="match status" value="1"/>
</dbReference>
<dbReference type="GO" id="GO:0006308">
    <property type="term" value="P:DNA catabolic process"/>
    <property type="evidence" value="ECO:0007669"/>
    <property type="project" value="UniProtKB-UniRule"/>
</dbReference>
<evidence type="ECO:0000256" key="1">
    <source>
        <dbReference type="ARBA" id="ARBA00022490"/>
    </source>
</evidence>
<evidence type="ECO:0000256" key="3">
    <source>
        <dbReference type="ARBA" id="ARBA00022801"/>
    </source>
</evidence>
<dbReference type="RefSeq" id="WP_089914900.1">
    <property type="nucleotide sequence ID" value="NZ_FOBB01000004.1"/>
</dbReference>
<evidence type="ECO:0000256" key="4">
    <source>
        <dbReference type="ARBA" id="ARBA00022839"/>
    </source>
</evidence>
<reference evidence="8 9" key="1">
    <citation type="submission" date="2016-10" db="EMBL/GenBank/DDBJ databases">
        <authorList>
            <person name="de Groot N.N."/>
        </authorList>
    </citation>
    <scope>NUCLEOTIDE SEQUENCE [LARGE SCALE GENOMIC DNA]</scope>
    <source>
        <strain evidence="8 9">DSM 21039</strain>
    </source>
</reference>
<keyword evidence="4 5" id="KW-0269">Exonuclease</keyword>
<name>A0A1H7XW94_9BACT</name>
<dbReference type="EMBL" id="FOBB01000004">
    <property type="protein sequence ID" value="SEM38176.1"/>
    <property type="molecule type" value="Genomic_DNA"/>
</dbReference>
<dbReference type="STRING" id="573321.SAMN04488505_104225"/>
<protein>
    <recommendedName>
        <fullName evidence="5">Exodeoxyribonuclease 7 large subunit</fullName>
        <ecNumber evidence="5">3.1.11.6</ecNumber>
    </recommendedName>
</protein>
<organism evidence="8 9">
    <name type="scientific">Chitinophaga rupis</name>
    <dbReference type="NCBI Taxonomy" id="573321"/>
    <lineage>
        <taxon>Bacteria</taxon>
        <taxon>Pseudomonadati</taxon>
        <taxon>Bacteroidota</taxon>
        <taxon>Chitinophagia</taxon>
        <taxon>Chitinophagales</taxon>
        <taxon>Chitinophagaceae</taxon>
        <taxon>Chitinophaga</taxon>
    </lineage>
</organism>
<dbReference type="InterPro" id="IPR020579">
    <property type="entry name" value="Exonuc_VII_lsu_C"/>
</dbReference>
<dbReference type="GO" id="GO:0005737">
    <property type="term" value="C:cytoplasm"/>
    <property type="evidence" value="ECO:0007669"/>
    <property type="project" value="UniProtKB-SubCell"/>
</dbReference>
<feature type="domain" description="OB-fold nucleic acid binding" evidence="7">
    <location>
        <begin position="8"/>
        <end position="115"/>
    </location>
</feature>
<dbReference type="Pfam" id="PF02601">
    <property type="entry name" value="Exonuc_VII_L"/>
    <property type="match status" value="1"/>
</dbReference>
<evidence type="ECO:0000259" key="6">
    <source>
        <dbReference type="Pfam" id="PF02601"/>
    </source>
</evidence>
<keyword evidence="3 5" id="KW-0378">Hydrolase</keyword>
<proteinExistence type="inferred from homology"/>
<gene>
    <name evidence="8" type="ORF">SAMN04488505_104225</name>
</gene>
<dbReference type="InterPro" id="IPR003753">
    <property type="entry name" value="Exonuc_VII_L"/>
</dbReference>
<evidence type="ECO:0000313" key="9">
    <source>
        <dbReference type="Proteomes" id="UP000198984"/>
    </source>
</evidence>
<evidence type="ECO:0000313" key="8">
    <source>
        <dbReference type="EMBL" id="SEM38176.1"/>
    </source>
</evidence>
<dbReference type="PANTHER" id="PTHR30008">
    <property type="entry name" value="EXODEOXYRIBONUCLEASE 7 LARGE SUBUNIT"/>
    <property type="match status" value="1"/>
</dbReference>
<keyword evidence="1" id="KW-0963">Cytoplasm</keyword>
<feature type="domain" description="Exonuclease VII large subunit C-terminal" evidence="6">
    <location>
        <begin position="152"/>
        <end position="464"/>
    </location>
</feature>
<comment type="catalytic activity">
    <reaction evidence="5">
        <text>Exonucleolytic cleavage in either 5'- to 3'- or 3'- to 5'-direction to yield nucleoside 5'-phosphates.</text>
        <dbReference type="EC" id="3.1.11.6"/>
    </reaction>
</comment>
<sequence length="479" mass="53588">MSNTPPIRLSDLTNRIQQAINNVFAGQTYWIIADITNYSYYQQKGYHYFDLVEKQEGTAGIIAKVAAVAWGAGADKIKDFERITGQVFQNGINVLVKVSVNYHNQYGLQITVLDIDANFTIGLLEQQKQAVLARLLTENPEFIQKAGDQYITRNNRLALNCVIQQVAVVSSGNSAGYQDFKHTLDNNRFGYRFIIHPYFTAVQGEEKAELLQQRLIDIFNTGTPYDAVVIIRGGGAQTDFLIFDTYRLGKTVARFPIPIITGIGHQKNETVVDLMAHSPTKTPTKAAEFIIAHNKAFEDEVINLQKTILIKSQQLFSARSQSLSALNSMIVNQARTMLSRHKDQLQGYNQTVINTTQSILLSKHRELLTVSGQVLSKPTIMVAHKRNELENITANITSFNRMYFQNKRSELEHHKTVFRLMSPASILKRGFALVYQDGKVTANPDTIKPGSNIQVVLNSATLNATVTAKNETNGTAFDI</sequence>
<dbReference type="GO" id="GO:0003676">
    <property type="term" value="F:nucleic acid binding"/>
    <property type="evidence" value="ECO:0007669"/>
    <property type="project" value="InterPro"/>
</dbReference>
<dbReference type="GO" id="GO:0008855">
    <property type="term" value="F:exodeoxyribonuclease VII activity"/>
    <property type="evidence" value="ECO:0007669"/>
    <property type="project" value="UniProtKB-UniRule"/>
</dbReference>
<keyword evidence="2 5" id="KW-0540">Nuclease</keyword>
<dbReference type="EC" id="3.1.11.6" evidence="5"/>
<evidence type="ECO:0000256" key="5">
    <source>
        <dbReference type="RuleBase" id="RU004355"/>
    </source>
</evidence>
<dbReference type="Proteomes" id="UP000198984">
    <property type="component" value="Unassembled WGS sequence"/>
</dbReference>
<keyword evidence="9" id="KW-1185">Reference proteome</keyword>
<dbReference type="AlphaFoldDB" id="A0A1H7XW94"/>